<name>A0A2I1CV02_ASPC2</name>
<comment type="similarity">
    <text evidence="2">Belongs to the NPC2 family.</text>
</comment>
<dbReference type="InterPro" id="IPR039670">
    <property type="entry name" value="NPC2-like"/>
</dbReference>
<dbReference type="InterPro" id="IPR003172">
    <property type="entry name" value="ML_dom"/>
</dbReference>
<comment type="function">
    <text evidence="1">Catalyzes the intermembrane transfer of phosphatidylglycerol and phosphatidylinositol.</text>
</comment>
<dbReference type="InterPro" id="IPR033917">
    <property type="entry name" value="ML_PG-PI_TP"/>
</dbReference>
<dbReference type="GeneID" id="36545130"/>
<dbReference type="PANTHER" id="PTHR11306:SF0">
    <property type="entry name" value="PHOSPHATIDYLGLYCEROL_PHOSPHATIDYLINOSITOL TRANSFER PROTEIN"/>
    <property type="match status" value="1"/>
</dbReference>
<dbReference type="VEuPathDB" id="FungiDB:P168DRAFT_292554"/>
<dbReference type="CDD" id="cd00917">
    <property type="entry name" value="PG-PI_TP"/>
    <property type="match status" value="1"/>
</dbReference>
<dbReference type="SMART" id="SM00737">
    <property type="entry name" value="ML"/>
    <property type="match status" value="1"/>
</dbReference>
<accession>A0A2I1CV02</accession>
<dbReference type="Gene3D" id="2.60.40.770">
    <property type="match status" value="1"/>
</dbReference>
<dbReference type="FunFam" id="2.60.40.770:FF:000004">
    <property type="entry name" value="Phosphatidylglycerol/phosphatidylinositol transfer protein"/>
    <property type="match status" value="1"/>
</dbReference>
<evidence type="ECO:0000256" key="5">
    <source>
        <dbReference type="ARBA" id="ARBA00022448"/>
    </source>
</evidence>
<reference evidence="10" key="1">
    <citation type="submission" date="2016-12" db="EMBL/GenBank/DDBJ databases">
        <title>The genomes of Aspergillus section Nigri reveals drivers in fungal speciation.</title>
        <authorList>
            <consortium name="DOE Joint Genome Institute"/>
            <person name="Vesth T.C."/>
            <person name="Nybo J."/>
            <person name="Theobald S."/>
            <person name="Brandl J."/>
            <person name="Frisvad J.C."/>
            <person name="Nielsen K.F."/>
            <person name="Lyhne E.K."/>
            <person name="Kogle M.E."/>
            <person name="Kuo A."/>
            <person name="Riley R."/>
            <person name="Clum A."/>
            <person name="Nolan M."/>
            <person name="Lipzen A."/>
            <person name="Salamov A."/>
            <person name="Henrissat B."/>
            <person name="Wiebenga A."/>
            <person name="De vries R.P."/>
            <person name="Grigoriev I.V."/>
            <person name="Mortensen U.H."/>
            <person name="Andersen M.R."/>
            <person name="Baker S.E."/>
        </authorList>
    </citation>
    <scope>NUCLEOTIDE SEQUENCE</scope>
    <source>
        <strain evidence="10">IBT 28561</strain>
    </source>
</reference>
<dbReference type="EMBL" id="MSFM01000011">
    <property type="protein sequence ID" value="PKY01449.1"/>
    <property type="molecule type" value="Genomic_DNA"/>
</dbReference>
<sequence length="176" mass="19141">MKFLSAAALLVCAAPLSVAAQSLPFFGGSQSPIQTKEIKYVEGNNPLQYCQEDTAGDILQIGSVDLTPNPPLPGKTLTIEAKGILRERIEKGAKVLLEVKYGLITLIRQTADLCDQLVNVDMKCPLEKGDMILTKKVDLPKQIPPGRYSVHADVLTEDGKKITCLEGKNIEFKTGF</sequence>
<dbReference type="SUPFAM" id="SSF81296">
    <property type="entry name" value="E set domains"/>
    <property type="match status" value="1"/>
</dbReference>
<keyword evidence="6 8" id="KW-0732">Signal</keyword>
<evidence type="ECO:0000256" key="1">
    <source>
        <dbReference type="ARBA" id="ARBA00002053"/>
    </source>
</evidence>
<evidence type="ECO:0000256" key="3">
    <source>
        <dbReference type="ARBA" id="ARBA00011245"/>
    </source>
</evidence>
<evidence type="ECO:0000259" key="9">
    <source>
        <dbReference type="SMART" id="SM00737"/>
    </source>
</evidence>
<comment type="caution">
    <text evidence="10">The sequence shown here is derived from an EMBL/GenBank/DDBJ whole genome shotgun (WGS) entry which is preliminary data.</text>
</comment>
<keyword evidence="11" id="KW-1185">Reference proteome</keyword>
<dbReference type="GO" id="GO:0032934">
    <property type="term" value="F:sterol binding"/>
    <property type="evidence" value="ECO:0007669"/>
    <property type="project" value="InterPro"/>
</dbReference>
<comment type="subunit">
    <text evidence="3">Monomer.</text>
</comment>
<evidence type="ECO:0000313" key="10">
    <source>
        <dbReference type="EMBL" id="PKY01449.1"/>
    </source>
</evidence>
<feature type="chain" id="PRO_5014168238" description="Phosphatidylglycerol/phosphatidylinositol transfer protein" evidence="8">
    <location>
        <begin position="20"/>
        <end position="176"/>
    </location>
</feature>
<evidence type="ECO:0000256" key="6">
    <source>
        <dbReference type="ARBA" id="ARBA00022729"/>
    </source>
</evidence>
<organism evidence="10 11">
    <name type="scientific">Aspergillus campestris (strain IBT 28561)</name>
    <dbReference type="NCBI Taxonomy" id="1392248"/>
    <lineage>
        <taxon>Eukaryota</taxon>
        <taxon>Fungi</taxon>
        <taxon>Dikarya</taxon>
        <taxon>Ascomycota</taxon>
        <taxon>Pezizomycotina</taxon>
        <taxon>Eurotiomycetes</taxon>
        <taxon>Eurotiomycetidae</taxon>
        <taxon>Eurotiales</taxon>
        <taxon>Aspergillaceae</taxon>
        <taxon>Aspergillus</taxon>
        <taxon>Aspergillus subgen. Circumdati</taxon>
    </lineage>
</organism>
<dbReference type="OrthoDB" id="6409159at2759"/>
<dbReference type="GO" id="GO:0032366">
    <property type="term" value="P:intracellular sterol transport"/>
    <property type="evidence" value="ECO:0007669"/>
    <property type="project" value="InterPro"/>
</dbReference>
<keyword evidence="5" id="KW-0813">Transport</keyword>
<evidence type="ECO:0000256" key="2">
    <source>
        <dbReference type="ARBA" id="ARBA00006370"/>
    </source>
</evidence>
<evidence type="ECO:0000256" key="8">
    <source>
        <dbReference type="SAM" id="SignalP"/>
    </source>
</evidence>
<evidence type="ECO:0000313" key="11">
    <source>
        <dbReference type="Proteomes" id="UP000234254"/>
    </source>
</evidence>
<keyword evidence="7" id="KW-0445">Lipid transport</keyword>
<dbReference type="InterPro" id="IPR014756">
    <property type="entry name" value="Ig_E-set"/>
</dbReference>
<protein>
    <recommendedName>
        <fullName evidence="4">Phosphatidylglycerol/phosphatidylinositol transfer protein</fullName>
    </recommendedName>
</protein>
<feature type="domain" description="MD-2-related lipid-recognition" evidence="9">
    <location>
        <begin position="47"/>
        <end position="169"/>
    </location>
</feature>
<dbReference type="Proteomes" id="UP000234254">
    <property type="component" value="Unassembled WGS sequence"/>
</dbReference>
<dbReference type="RefSeq" id="XP_024690043.1">
    <property type="nucleotide sequence ID" value="XM_024837606.1"/>
</dbReference>
<dbReference type="PANTHER" id="PTHR11306">
    <property type="entry name" value="NIEMANN PICK TYPE C2 PROTEIN NPC2-RELATED"/>
    <property type="match status" value="1"/>
</dbReference>
<dbReference type="AlphaFoldDB" id="A0A2I1CV02"/>
<proteinExistence type="inferred from homology"/>
<evidence type="ECO:0000256" key="4">
    <source>
        <dbReference type="ARBA" id="ARBA00016056"/>
    </source>
</evidence>
<evidence type="ECO:0000256" key="7">
    <source>
        <dbReference type="ARBA" id="ARBA00023055"/>
    </source>
</evidence>
<gene>
    <name evidence="10" type="ORF">P168DRAFT_292554</name>
</gene>
<dbReference type="Pfam" id="PF02221">
    <property type="entry name" value="E1_DerP2_DerF2"/>
    <property type="match status" value="1"/>
</dbReference>
<feature type="signal peptide" evidence="8">
    <location>
        <begin position="1"/>
        <end position="19"/>
    </location>
</feature>